<feature type="domain" description="Helicase ATP-binding" evidence="8">
    <location>
        <begin position="76"/>
        <end position="260"/>
    </location>
</feature>
<dbReference type="InterPro" id="IPR027417">
    <property type="entry name" value="P-loop_NTPase"/>
</dbReference>
<evidence type="ECO:0000256" key="3">
    <source>
        <dbReference type="ARBA" id="ARBA00022840"/>
    </source>
</evidence>
<dbReference type="STRING" id="181874.A0A409YIJ1"/>
<dbReference type="InterPro" id="IPR011545">
    <property type="entry name" value="DEAD/DEAH_box_helicase_dom"/>
</dbReference>
<keyword evidence="11" id="KW-1185">Reference proteome</keyword>
<dbReference type="Gene3D" id="3.40.50.300">
    <property type="entry name" value="P-loop containing nucleotide triphosphate hydrolases"/>
    <property type="match status" value="2"/>
</dbReference>
<dbReference type="GO" id="GO:0000724">
    <property type="term" value="P:double-strand break repair via homologous recombination"/>
    <property type="evidence" value="ECO:0007669"/>
    <property type="project" value="TreeGrafter"/>
</dbReference>
<accession>A0A409YIJ1</accession>
<dbReference type="GO" id="GO:0005694">
    <property type="term" value="C:chromosome"/>
    <property type="evidence" value="ECO:0007669"/>
    <property type="project" value="TreeGrafter"/>
</dbReference>
<keyword evidence="4" id="KW-0238">DNA-binding</keyword>
<dbReference type="SMART" id="SM00487">
    <property type="entry name" value="DEXDc"/>
    <property type="match status" value="1"/>
</dbReference>
<gene>
    <name evidence="10" type="ORF">CVT24_002327</name>
</gene>
<evidence type="ECO:0000259" key="8">
    <source>
        <dbReference type="PROSITE" id="PS51192"/>
    </source>
</evidence>
<dbReference type="InterPro" id="IPR014001">
    <property type="entry name" value="Helicase_ATP-bd"/>
</dbReference>
<dbReference type="Proteomes" id="UP000284842">
    <property type="component" value="Unassembled WGS sequence"/>
</dbReference>
<evidence type="ECO:0000259" key="9">
    <source>
        <dbReference type="PROSITE" id="PS51194"/>
    </source>
</evidence>
<dbReference type="GO" id="GO:0005737">
    <property type="term" value="C:cytoplasm"/>
    <property type="evidence" value="ECO:0007669"/>
    <property type="project" value="TreeGrafter"/>
</dbReference>
<evidence type="ECO:0000256" key="6">
    <source>
        <dbReference type="ARBA" id="ARBA00034617"/>
    </source>
</evidence>
<keyword evidence="3" id="KW-0067">ATP-binding</keyword>
<dbReference type="InterPro" id="IPR001650">
    <property type="entry name" value="Helicase_C-like"/>
</dbReference>
<proteinExistence type="inferred from homology"/>
<organism evidence="10 11">
    <name type="scientific">Panaeolus cyanescens</name>
    <dbReference type="NCBI Taxonomy" id="181874"/>
    <lineage>
        <taxon>Eukaryota</taxon>
        <taxon>Fungi</taxon>
        <taxon>Dikarya</taxon>
        <taxon>Basidiomycota</taxon>
        <taxon>Agaricomycotina</taxon>
        <taxon>Agaricomycetes</taxon>
        <taxon>Agaricomycetidae</taxon>
        <taxon>Agaricales</taxon>
        <taxon>Agaricineae</taxon>
        <taxon>Galeropsidaceae</taxon>
        <taxon>Panaeolus</taxon>
    </lineage>
</organism>
<protein>
    <recommendedName>
        <fullName evidence="7">DNA 3'-5' helicase</fullName>
        <ecNumber evidence="7">5.6.2.4</ecNumber>
    </recommendedName>
</protein>
<keyword evidence="2" id="KW-0547">Nucleotide-binding</keyword>
<comment type="similarity">
    <text evidence="1">Belongs to the helicase family. RecQ subfamily.</text>
</comment>
<dbReference type="GO" id="GO:0043138">
    <property type="term" value="F:3'-5' DNA helicase activity"/>
    <property type="evidence" value="ECO:0007669"/>
    <property type="project" value="UniProtKB-EC"/>
</dbReference>
<dbReference type="GO" id="GO:0009378">
    <property type="term" value="F:four-way junction helicase activity"/>
    <property type="evidence" value="ECO:0007669"/>
    <property type="project" value="TreeGrafter"/>
</dbReference>
<evidence type="ECO:0000313" key="10">
    <source>
        <dbReference type="EMBL" id="PPR02849.1"/>
    </source>
</evidence>
<evidence type="ECO:0000256" key="5">
    <source>
        <dbReference type="ARBA" id="ARBA00023235"/>
    </source>
</evidence>
<dbReference type="AlphaFoldDB" id="A0A409YIJ1"/>
<evidence type="ECO:0000256" key="1">
    <source>
        <dbReference type="ARBA" id="ARBA00005446"/>
    </source>
</evidence>
<comment type="caution">
    <text evidence="10">The sequence shown here is derived from an EMBL/GenBank/DDBJ whole genome shotgun (WGS) entry which is preliminary data.</text>
</comment>
<sequence length="704" mass="79830">MLDLFSPELERLRQTSVEELNRIYLSCISKPLQPVSEFFWDNYNDNEKKYGLLACLILWAVTNRTKLPRKFQLEATIAVLSDLDSLLDVGTNAGKTLCMVLPCLVSPNTMAVVFSPLKRLQAVQVLTFEEYGLKAVAINEDTPDDPKLWKEIEAGKFQVLLIQPEQLSSTNGHLARLARLLNEKRPFAKLIRRIHVDEAHFIYTAGLSHYGLPPFRAAWSGIGDFRVKVGRQVPIQALSGTQPPHIKGAIIDNLLLQRDSLLSIKLTSNRPNIVYATHRIVGELSQFRNLDFLVPVPYPDDWTMPKTLVFHDKVDLAVDAVSYLESRLPSHLQRTGFIAHYHGGMSKEYLTSVYEDFSKENGKCRILHATEGASTGLDIPDIEIVVQYGISRDVPTTLQRGGRGGRGIKNAIFLIMYEPWVDEVDITTLVNDQLDPDHPFPKKLTPKSNKRERLGSAMIKIIQSDTTCLRRLFAGYLEDETPEALTFTTRWCCNRHENPDDPSSGFRLSSFFAGQLLYSDGPTGQFYYGDVNDEDRVAVIPERKEKKARPLVRKPIHRPSLISRLDVWLHKVHSCSPLYGIRPQSYILDNRSIEKLARIHPSNFTSPNDVTSFLNETEAWALQYSADIYDIITGYDQELENLRIQRHERKKTQKKSAENQQNQAMFELASMEIANRAREAALKMFMAGAAGRYSTGLLNITNLS</sequence>
<dbReference type="GO" id="GO:0005524">
    <property type="term" value="F:ATP binding"/>
    <property type="evidence" value="ECO:0007669"/>
    <property type="project" value="UniProtKB-KW"/>
</dbReference>
<dbReference type="EMBL" id="NHTK01001139">
    <property type="protein sequence ID" value="PPR02849.1"/>
    <property type="molecule type" value="Genomic_DNA"/>
</dbReference>
<reference evidence="10 11" key="1">
    <citation type="journal article" date="2018" name="Evol. Lett.">
        <title>Horizontal gene cluster transfer increased hallucinogenic mushroom diversity.</title>
        <authorList>
            <person name="Reynolds H.T."/>
            <person name="Vijayakumar V."/>
            <person name="Gluck-Thaler E."/>
            <person name="Korotkin H.B."/>
            <person name="Matheny P.B."/>
            <person name="Slot J.C."/>
        </authorList>
    </citation>
    <scope>NUCLEOTIDE SEQUENCE [LARGE SCALE GENOMIC DNA]</scope>
    <source>
        <strain evidence="10 11">2629</strain>
    </source>
</reference>
<evidence type="ECO:0000313" key="11">
    <source>
        <dbReference type="Proteomes" id="UP000284842"/>
    </source>
</evidence>
<dbReference type="SMART" id="SM00490">
    <property type="entry name" value="HELICc"/>
    <property type="match status" value="1"/>
</dbReference>
<dbReference type="SUPFAM" id="SSF52540">
    <property type="entry name" value="P-loop containing nucleoside triphosphate hydrolases"/>
    <property type="match status" value="1"/>
</dbReference>
<dbReference type="PROSITE" id="PS51192">
    <property type="entry name" value="HELICASE_ATP_BIND_1"/>
    <property type="match status" value="1"/>
</dbReference>
<comment type="catalytic activity">
    <reaction evidence="6">
        <text>Couples ATP hydrolysis with the unwinding of duplex DNA by translocating in the 3'-5' direction.</text>
        <dbReference type="EC" id="5.6.2.4"/>
    </reaction>
</comment>
<evidence type="ECO:0000256" key="4">
    <source>
        <dbReference type="ARBA" id="ARBA00023125"/>
    </source>
</evidence>
<dbReference type="Pfam" id="PF00270">
    <property type="entry name" value="DEAD"/>
    <property type="match status" value="1"/>
</dbReference>
<dbReference type="EC" id="5.6.2.4" evidence="7"/>
<dbReference type="InParanoid" id="A0A409YIJ1"/>
<dbReference type="Pfam" id="PF00271">
    <property type="entry name" value="Helicase_C"/>
    <property type="match status" value="1"/>
</dbReference>
<evidence type="ECO:0000256" key="7">
    <source>
        <dbReference type="ARBA" id="ARBA00034808"/>
    </source>
</evidence>
<evidence type="ECO:0000256" key="2">
    <source>
        <dbReference type="ARBA" id="ARBA00022741"/>
    </source>
</evidence>
<dbReference type="PROSITE" id="PS51194">
    <property type="entry name" value="HELICASE_CTER"/>
    <property type="match status" value="1"/>
</dbReference>
<dbReference type="OrthoDB" id="5952536at2759"/>
<keyword evidence="5" id="KW-0413">Isomerase</keyword>
<dbReference type="PANTHER" id="PTHR13710">
    <property type="entry name" value="DNA HELICASE RECQ FAMILY MEMBER"/>
    <property type="match status" value="1"/>
</dbReference>
<dbReference type="PANTHER" id="PTHR13710:SF105">
    <property type="entry name" value="ATP-DEPENDENT DNA HELICASE Q1"/>
    <property type="match status" value="1"/>
</dbReference>
<dbReference type="GO" id="GO:0003677">
    <property type="term" value="F:DNA binding"/>
    <property type="evidence" value="ECO:0007669"/>
    <property type="project" value="UniProtKB-KW"/>
</dbReference>
<name>A0A409YIJ1_9AGAR</name>
<feature type="domain" description="Helicase C-terminal" evidence="9">
    <location>
        <begin position="299"/>
        <end position="470"/>
    </location>
</feature>